<dbReference type="InterPro" id="IPR000626">
    <property type="entry name" value="Ubiquitin-like_dom"/>
</dbReference>
<protein>
    <recommendedName>
        <fullName evidence="1">Ubiquitin-like domain-containing protein</fullName>
    </recommendedName>
</protein>
<dbReference type="Pfam" id="PF13881">
    <property type="entry name" value="Rad60-SLD_2"/>
    <property type="match status" value="1"/>
</dbReference>
<reference evidence="2" key="1">
    <citation type="submission" date="2021-01" db="EMBL/GenBank/DDBJ databases">
        <title>Adiantum capillus-veneris genome.</title>
        <authorList>
            <person name="Fang Y."/>
            <person name="Liao Q."/>
        </authorList>
    </citation>
    <scope>NUCLEOTIDE SEQUENCE</scope>
    <source>
        <strain evidence="2">H3</strain>
        <tissue evidence="2">Leaf</tissue>
    </source>
</reference>
<dbReference type="CDD" id="cd01814">
    <property type="entry name" value="Ubl_MUBs_plant"/>
    <property type="match status" value="1"/>
</dbReference>
<dbReference type="SUPFAM" id="SSF54236">
    <property type="entry name" value="Ubiquitin-like"/>
    <property type="match status" value="1"/>
</dbReference>
<organism evidence="2 3">
    <name type="scientific">Adiantum capillus-veneris</name>
    <name type="common">Maidenhair fern</name>
    <dbReference type="NCBI Taxonomy" id="13818"/>
    <lineage>
        <taxon>Eukaryota</taxon>
        <taxon>Viridiplantae</taxon>
        <taxon>Streptophyta</taxon>
        <taxon>Embryophyta</taxon>
        <taxon>Tracheophyta</taxon>
        <taxon>Polypodiopsida</taxon>
        <taxon>Polypodiidae</taxon>
        <taxon>Polypodiales</taxon>
        <taxon>Pteridineae</taxon>
        <taxon>Pteridaceae</taxon>
        <taxon>Vittarioideae</taxon>
        <taxon>Adiantum</taxon>
    </lineage>
</organism>
<feature type="domain" description="Ubiquitin-like" evidence="1">
    <location>
        <begin position="7"/>
        <end position="75"/>
    </location>
</feature>
<dbReference type="EMBL" id="JABFUD020000018">
    <property type="protein sequence ID" value="KAI5065905.1"/>
    <property type="molecule type" value="Genomic_DNA"/>
</dbReference>
<sequence>MAAQDQLELKFRLIDGTDIGPSSYPPATTVATLKESILAQWPRDNANGPKTISNMTLINAGKILENNKTLAESSVPVGELPEGVITMHVLVNPNVRMLLVFLFSADSAALCSLSLLSFSIPGVLPARADLVIKAIALYYSCKVVSHRMKPFLVAKSHNDTKCCRRVPTRAAGTHVAVPGADCSTKNTEPTEALSLYPNYTS</sequence>
<dbReference type="InterPro" id="IPR040015">
    <property type="entry name" value="UBL3-like"/>
</dbReference>
<dbReference type="InterPro" id="IPR039540">
    <property type="entry name" value="UBL3-like_ubiquitin_dom"/>
</dbReference>
<dbReference type="Proteomes" id="UP000886520">
    <property type="component" value="Chromosome 18"/>
</dbReference>
<dbReference type="InterPro" id="IPR029071">
    <property type="entry name" value="Ubiquitin-like_domsf"/>
</dbReference>
<gene>
    <name evidence="2" type="ORF">GOP47_0018529</name>
</gene>
<dbReference type="PANTHER" id="PTHR13169:SF0">
    <property type="entry name" value="UBIQUITIN-LIKE PROTEIN 3"/>
    <property type="match status" value="1"/>
</dbReference>
<name>A0A9D4Z9N8_ADICA</name>
<dbReference type="Gene3D" id="3.10.20.90">
    <property type="entry name" value="Phosphatidylinositol 3-kinase Catalytic Subunit, Chain A, domain 1"/>
    <property type="match status" value="1"/>
</dbReference>
<accession>A0A9D4Z9N8</accession>
<dbReference type="AlphaFoldDB" id="A0A9D4Z9N8"/>
<keyword evidence="3" id="KW-1185">Reference proteome</keyword>
<evidence type="ECO:0000313" key="2">
    <source>
        <dbReference type="EMBL" id="KAI5065905.1"/>
    </source>
</evidence>
<evidence type="ECO:0000259" key="1">
    <source>
        <dbReference type="PROSITE" id="PS50053"/>
    </source>
</evidence>
<evidence type="ECO:0000313" key="3">
    <source>
        <dbReference type="Proteomes" id="UP000886520"/>
    </source>
</evidence>
<dbReference type="OrthoDB" id="10450889at2759"/>
<comment type="caution">
    <text evidence="2">The sequence shown here is derived from an EMBL/GenBank/DDBJ whole genome shotgun (WGS) entry which is preliminary data.</text>
</comment>
<dbReference type="PROSITE" id="PS50053">
    <property type="entry name" value="UBIQUITIN_2"/>
    <property type="match status" value="1"/>
</dbReference>
<proteinExistence type="predicted"/>
<dbReference type="PANTHER" id="PTHR13169">
    <property type="entry name" value="UBIQUITIN-LIKE PROTEIN 3 HCG-1 PROTEIN"/>
    <property type="match status" value="1"/>
</dbReference>